<dbReference type="InterPro" id="IPR005119">
    <property type="entry name" value="LysR_subst-bd"/>
</dbReference>
<dbReference type="GO" id="GO:0003677">
    <property type="term" value="F:DNA binding"/>
    <property type="evidence" value="ECO:0007669"/>
    <property type="project" value="UniProtKB-KW"/>
</dbReference>
<dbReference type="InterPro" id="IPR000847">
    <property type="entry name" value="LysR_HTH_N"/>
</dbReference>
<sequence length="151" mass="16909">MSQRIRDVEDQLGASLFLRHPGGINLTIAGQHFLHRVRHALNHIRDGAAEVAAIGRAEERYIKVGLFSSLSSGFLLILFRTYDEKHGPVHIYFVEGEAHEHVSALRQFQLDIAFVIGLADWPECDTTYLWSEQVLVALPEGHPLSAKDALT</sequence>
<dbReference type="Pfam" id="PF03466">
    <property type="entry name" value="LysR_substrate"/>
    <property type="match status" value="1"/>
</dbReference>
<dbReference type="Gene3D" id="3.40.190.10">
    <property type="entry name" value="Periplasmic binding protein-like II"/>
    <property type="match status" value="2"/>
</dbReference>
<proteinExistence type="inferred from homology"/>
<organism evidence="6 7">
    <name type="scientific">Xanthobacter dioxanivorans</name>
    <dbReference type="NCBI Taxonomy" id="2528964"/>
    <lineage>
        <taxon>Bacteria</taxon>
        <taxon>Pseudomonadati</taxon>
        <taxon>Pseudomonadota</taxon>
        <taxon>Alphaproteobacteria</taxon>
        <taxon>Hyphomicrobiales</taxon>
        <taxon>Xanthobacteraceae</taxon>
        <taxon>Xanthobacter</taxon>
    </lineage>
</organism>
<dbReference type="SUPFAM" id="SSF53850">
    <property type="entry name" value="Periplasmic binding protein-like II"/>
    <property type="match status" value="1"/>
</dbReference>
<dbReference type="AlphaFoldDB" id="A0A974SKY2"/>
<keyword evidence="2" id="KW-0805">Transcription regulation</keyword>
<dbReference type="EMBL" id="CP063362">
    <property type="protein sequence ID" value="QRG08977.1"/>
    <property type="molecule type" value="Genomic_DNA"/>
</dbReference>
<dbReference type="SUPFAM" id="SSF46785">
    <property type="entry name" value="Winged helix' DNA-binding domain"/>
    <property type="match status" value="1"/>
</dbReference>
<feature type="domain" description="HTH lysR-type" evidence="5">
    <location>
        <begin position="1"/>
        <end position="27"/>
    </location>
</feature>
<dbReference type="InterPro" id="IPR036390">
    <property type="entry name" value="WH_DNA-bd_sf"/>
</dbReference>
<comment type="similarity">
    <text evidence="1">Belongs to the LysR transcriptional regulatory family.</text>
</comment>
<name>A0A974SKY2_9HYPH</name>
<evidence type="ECO:0000259" key="5">
    <source>
        <dbReference type="PROSITE" id="PS50931"/>
    </source>
</evidence>
<dbReference type="InterPro" id="IPR036388">
    <property type="entry name" value="WH-like_DNA-bd_sf"/>
</dbReference>
<protein>
    <recommendedName>
        <fullName evidence="5">HTH lysR-type domain-containing protein</fullName>
    </recommendedName>
</protein>
<dbReference type="GO" id="GO:0003700">
    <property type="term" value="F:DNA-binding transcription factor activity"/>
    <property type="evidence" value="ECO:0007669"/>
    <property type="project" value="InterPro"/>
</dbReference>
<accession>A0A974SKY2</accession>
<reference evidence="6 7" key="1">
    <citation type="submission" date="2020-10" db="EMBL/GenBank/DDBJ databases">
        <title>Degradation of 1,4-Dioxane by Xanthobacter sp. YN2, via a Novel Group-2 Soluble Di-Iron Monooxygenase.</title>
        <authorList>
            <person name="Ma F."/>
            <person name="Wang Y."/>
            <person name="Yang J."/>
            <person name="Guo H."/>
            <person name="Su D."/>
            <person name="Yu L."/>
        </authorList>
    </citation>
    <scope>NUCLEOTIDE SEQUENCE [LARGE SCALE GENOMIC DNA]</scope>
    <source>
        <strain evidence="6 7">YN2</strain>
    </source>
</reference>
<evidence type="ECO:0000313" key="6">
    <source>
        <dbReference type="EMBL" id="QRG08977.1"/>
    </source>
</evidence>
<keyword evidence="7" id="KW-1185">Reference proteome</keyword>
<keyword evidence="3" id="KW-0238">DNA-binding</keyword>
<evidence type="ECO:0000256" key="4">
    <source>
        <dbReference type="ARBA" id="ARBA00023163"/>
    </source>
</evidence>
<evidence type="ECO:0000256" key="2">
    <source>
        <dbReference type="ARBA" id="ARBA00023015"/>
    </source>
</evidence>
<dbReference type="KEGG" id="xdi:EZH22_12300"/>
<dbReference type="PANTHER" id="PTHR30346:SF0">
    <property type="entry name" value="HCA OPERON TRANSCRIPTIONAL ACTIVATOR HCAR"/>
    <property type="match status" value="1"/>
</dbReference>
<keyword evidence="4" id="KW-0804">Transcription</keyword>
<dbReference type="Proteomes" id="UP000596427">
    <property type="component" value="Chromosome"/>
</dbReference>
<evidence type="ECO:0000256" key="3">
    <source>
        <dbReference type="ARBA" id="ARBA00023125"/>
    </source>
</evidence>
<dbReference type="GO" id="GO:0032993">
    <property type="term" value="C:protein-DNA complex"/>
    <property type="evidence" value="ECO:0007669"/>
    <property type="project" value="TreeGrafter"/>
</dbReference>
<dbReference type="Gene3D" id="1.10.10.10">
    <property type="entry name" value="Winged helix-like DNA-binding domain superfamily/Winged helix DNA-binding domain"/>
    <property type="match status" value="1"/>
</dbReference>
<dbReference type="PANTHER" id="PTHR30346">
    <property type="entry name" value="TRANSCRIPTIONAL DUAL REGULATOR HCAR-RELATED"/>
    <property type="match status" value="1"/>
</dbReference>
<evidence type="ECO:0000313" key="7">
    <source>
        <dbReference type="Proteomes" id="UP000596427"/>
    </source>
</evidence>
<gene>
    <name evidence="6" type="ORF">EZH22_12300</name>
</gene>
<evidence type="ECO:0000256" key="1">
    <source>
        <dbReference type="ARBA" id="ARBA00009437"/>
    </source>
</evidence>
<dbReference type="PROSITE" id="PS50931">
    <property type="entry name" value="HTH_LYSR"/>
    <property type="match status" value="1"/>
</dbReference>